<feature type="compositionally biased region" description="Polar residues" evidence="1">
    <location>
        <begin position="566"/>
        <end position="577"/>
    </location>
</feature>
<feature type="region of interest" description="Disordered" evidence="1">
    <location>
        <begin position="117"/>
        <end position="156"/>
    </location>
</feature>
<sequence length="656" mass="68985">MSSARTVAVILVLYCVATTATTAASPGMADLSHPVGRRELDLDSDSHLMERNAQAGDAAASPSYNNGQYTPWTGTTAARATAAPSPTSVKATAVSAASSPAAAATSAVASSSAAATSLPASPTASSGSSASTSSGSASASPSSSSSTASSSPYTSWVEPPPQTGNYYLTLSPYTVPTISPPSSTAGSLPSSGTANSASTSGSASTGAGFKPIYLVPVLVLLLSVLGYFVGRWLYRRRQRRAGRGRGGRSVGVGSLYTQEADLGWEDDGKSGSARAYGIGSKSMSKSDPAGYPAHGGYDEEKRAGSPDPQDATEALVHGWRAHTLRYSSTDIFGEEPSAPLPAYTQPNSDPDSHPTAYAQPQRTGYTQPSIGFGFGAAAAYQPVPATPSKPKPKSTRGQSLYRAASRLLPRRPSWFVRPQTAGWHGLDQGLDQGLGQGQGQGRLYGPRVAPPRGHHPAAAAPPTYGPQWDGSAPARAYEHEHDYSQQHPAGEEQEEVVRRLLVERVRPIRELALPERVQPGRAEPGYSHHHSRTQSQAQQYPSQPSQPQHAQDHQPYPSTPDYPLQTPMTASTASVYSLASPPPTGTPRMPRMPRLQMQMQAQAQGQGQSTSESLYSLSSPPPAPVRGMGGRGTGRAMERVWEAEEWDVPVGGLRYR</sequence>
<name>A0A165E3M4_9BASI</name>
<evidence type="ECO:0000313" key="4">
    <source>
        <dbReference type="EMBL" id="KZT54028.1"/>
    </source>
</evidence>
<feature type="region of interest" description="Disordered" evidence="1">
    <location>
        <begin position="268"/>
        <end position="311"/>
    </location>
</feature>
<evidence type="ECO:0000313" key="5">
    <source>
        <dbReference type="Proteomes" id="UP000076842"/>
    </source>
</evidence>
<evidence type="ECO:0000256" key="2">
    <source>
        <dbReference type="SAM" id="Phobius"/>
    </source>
</evidence>
<reference evidence="4 5" key="1">
    <citation type="journal article" date="2016" name="Mol. Biol. Evol.">
        <title>Comparative Genomics of Early-Diverging Mushroom-Forming Fungi Provides Insights into the Origins of Lignocellulose Decay Capabilities.</title>
        <authorList>
            <person name="Nagy L.G."/>
            <person name="Riley R."/>
            <person name="Tritt A."/>
            <person name="Adam C."/>
            <person name="Daum C."/>
            <person name="Floudas D."/>
            <person name="Sun H."/>
            <person name="Yadav J.S."/>
            <person name="Pangilinan J."/>
            <person name="Larsson K.H."/>
            <person name="Matsuura K."/>
            <person name="Barry K."/>
            <person name="Labutti K."/>
            <person name="Kuo R."/>
            <person name="Ohm R.A."/>
            <person name="Bhattacharya S.S."/>
            <person name="Shirouzu T."/>
            <person name="Yoshinaga Y."/>
            <person name="Martin F.M."/>
            <person name="Grigoriev I.V."/>
            <person name="Hibbett D.S."/>
        </authorList>
    </citation>
    <scope>NUCLEOTIDE SEQUENCE [LARGE SCALE GENOMIC DNA]</scope>
    <source>
        <strain evidence="4 5">HHB12733</strain>
    </source>
</reference>
<feature type="region of interest" description="Disordered" evidence="1">
    <location>
        <begin position="513"/>
        <end position="633"/>
    </location>
</feature>
<evidence type="ECO:0008006" key="6">
    <source>
        <dbReference type="Google" id="ProtNLM"/>
    </source>
</evidence>
<keyword evidence="2" id="KW-0812">Transmembrane</keyword>
<keyword evidence="5" id="KW-1185">Reference proteome</keyword>
<feature type="compositionally biased region" description="Low complexity" evidence="1">
    <location>
        <begin position="534"/>
        <end position="555"/>
    </location>
</feature>
<dbReference type="EMBL" id="KV424023">
    <property type="protein sequence ID" value="KZT54028.1"/>
    <property type="molecule type" value="Genomic_DNA"/>
</dbReference>
<dbReference type="InParanoid" id="A0A165E3M4"/>
<feature type="region of interest" description="Disordered" evidence="1">
    <location>
        <begin position="180"/>
        <end position="201"/>
    </location>
</feature>
<feature type="region of interest" description="Disordered" evidence="1">
    <location>
        <begin position="331"/>
        <end position="370"/>
    </location>
</feature>
<dbReference type="Proteomes" id="UP000076842">
    <property type="component" value="Unassembled WGS sequence"/>
</dbReference>
<keyword evidence="3" id="KW-0732">Signal</keyword>
<feature type="signal peptide" evidence="3">
    <location>
        <begin position="1"/>
        <end position="23"/>
    </location>
</feature>
<evidence type="ECO:0000256" key="1">
    <source>
        <dbReference type="SAM" id="MobiDB-lite"/>
    </source>
</evidence>
<gene>
    <name evidence="4" type="ORF">CALCODRAFT_485870</name>
</gene>
<feature type="region of interest" description="Disordered" evidence="1">
    <location>
        <begin position="53"/>
        <end position="72"/>
    </location>
</feature>
<proteinExistence type="predicted"/>
<feature type="compositionally biased region" description="Low complexity" evidence="1">
    <location>
        <begin position="190"/>
        <end position="201"/>
    </location>
</feature>
<feature type="compositionally biased region" description="Low complexity" evidence="1">
    <location>
        <begin position="445"/>
        <end position="462"/>
    </location>
</feature>
<feature type="region of interest" description="Disordered" evidence="1">
    <location>
        <begin position="434"/>
        <end position="494"/>
    </location>
</feature>
<feature type="transmembrane region" description="Helical" evidence="2">
    <location>
        <begin position="212"/>
        <end position="234"/>
    </location>
</feature>
<dbReference type="AlphaFoldDB" id="A0A165E3M4"/>
<feature type="compositionally biased region" description="Low complexity" evidence="1">
    <location>
        <begin position="117"/>
        <end position="155"/>
    </location>
</feature>
<evidence type="ECO:0000256" key="3">
    <source>
        <dbReference type="SAM" id="SignalP"/>
    </source>
</evidence>
<protein>
    <recommendedName>
        <fullName evidence="6">Proteophosphoglycan ppg4</fullName>
    </recommendedName>
</protein>
<keyword evidence="2" id="KW-1133">Transmembrane helix</keyword>
<feature type="compositionally biased region" description="Low complexity" evidence="1">
    <location>
        <begin position="586"/>
        <end position="618"/>
    </location>
</feature>
<organism evidence="4 5">
    <name type="scientific">Calocera cornea HHB12733</name>
    <dbReference type="NCBI Taxonomy" id="1353952"/>
    <lineage>
        <taxon>Eukaryota</taxon>
        <taxon>Fungi</taxon>
        <taxon>Dikarya</taxon>
        <taxon>Basidiomycota</taxon>
        <taxon>Agaricomycotina</taxon>
        <taxon>Dacrymycetes</taxon>
        <taxon>Dacrymycetales</taxon>
        <taxon>Dacrymycetaceae</taxon>
        <taxon>Calocera</taxon>
    </lineage>
</organism>
<keyword evidence="2" id="KW-0472">Membrane</keyword>
<accession>A0A165E3M4</accession>
<dbReference type="OrthoDB" id="10688654at2759"/>
<feature type="compositionally biased region" description="Polar residues" evidence="1">
    <location>
        <begin position="180"/>
        <end position="189"/>
    </location>
</feature>
<feature type="chain" id="PRO_5007856969" description="Proteophosphoglycan ppg4" evidence="3">
    <location>
        <begin position="24"/>
        <end position="656"/>
    </location>
</feature>
<feature type="compositionally biased region" description="Polar residues" evidence="1">
    <location>
        <begin position="358"/>
        <end position="369"/>
    </location>
</feature>